<evidence type="ECO:0000256" key="1">
    <source>
        <dbReference type="PIRNR" id="PIRNR006615"/>
    </source>
</evidence>
<comment type="similarity">
    <text evidence="1">Belongs to the peptidase M32 family.</text>
</comment>
<comment type="function">
    <text evidence="1">Broad specificity carboxypetidase that releases amino acids sequentially from the C-terminus, including neutral, aromatic, polar and basic residues.</text>
</comment>
<dbReference type="PIRSF" id="PIRSF006615">
    <property type="entry name" value="Zn_crbxpep_Taq"/>
    <property type="match status" value="1"/>
</dbReference>
<evidence type="ECO:0000313" key="2">
    <source>
        <dbReference type="EMBL" id="CAI27082.1"/>
    </source>
</evidence>
<dbReference type="Pfam" id="PF02074">
    <property type="entry name" value="Peptidase_M32"/>
    <property type="match status" value="1"/>
</dbReference>
<dbReference type="EMBL" id="CR925678">
    <property type="protein sequence ID" value="CAI27082.1"/>
    <property type="molecule type" value="Genomic_DNA"/>
</dbReference>
<dbReference type="SUPFAM" id="SSF55486">
    <property type="entry name" value="Metalloproteases ('zincins'), catalytic domain"/>
    <property type="match status" value="1"/>
</dbReference>
<keyword evidence="1" id="KW-0482">Metalloprotease</keyword>
<accession>A0A0H3M069</accession>
<dbReference type="KEGG" id="erw:ERWE_CDS_05880"/>
<dbReference type="EC" id="3.4.17.19" evidence="1"/>
<reference evidence="2 3" key="1">
    <citation type="journal article" date="2006" name="J. Bacteriol.">
        <title>Comparative genomic analysis of three strains of Ehrlichia ruminantium reveals an active process of genome size plasticity.</title>
        <authorList>
            <person name="Frutos R."/>
            <person name="Viari A."/>
            <person name="Ferraz C."/>
            <person name="Morgat A."/>
            <person name="Eychenie S."/>
            <person name="Kandassami Y."/>
            <person name="Chantal I."/>
            <person name="Bensaid A."/>
            <person name="Coissac E."/>
            <person name="Vachiery N."/>
            <person name="Demaille J."/>
            <person name="Martinez D."/>
        </authorList>
    </citation>
    <scope>NUCLEOTIDE SEQUENCE [LARGE SCALE GENOMIC DNA]</scope>
    <source>
        <strain evidence="2 3">Welgevonden</strain>
    </source>
</reference>
<dbReference type="eggNOG" id="COG2317">
    <property type="taxonomic scope" value="Bacteria"/>
</dbReference>
<dbReference type="PROSITE" id="PS52034">
    <property type="entry name" value="PEPTIDASE_M32"/>
    <property type="match status" value="1"/>
</dbReference>
<dbReference type="PANTHER" id="PTHR34217:SF1">
    <property type="entry name" value="CARBOXYPEPTIDASE 1"/>
    <property type="match status" value="1"/>
</dbReference>
<dbReference type="HOGENOM" id="CLU_032916_1_0_5"/>
<protein>
    <recommendedName>
        <fullName evidence="1">Metal-dependent carboxypeptidase</fullName>
        <ecNumber evidence="1">3.4.17.19</ecNumber>
    </recommendedName>
</protein>
<gene>
    <name evidence="2" type="ordered locus">ERWE_CDS_05880</name>
</gene>
<comment type="catalytic activity">
    <reaction evidence="1">
        <text>Release of a C-terminal amino acid with broad specificity, except for -Pro.</text>
        <dbReference type="EC" id="3.4.17.19"/>
    </reaction>
</comment>
<keyword evidence="1" id="KW-0378">Hydrolase</keyword>
<dbReference type="PANTHER" id="PTHR34217">
    <property type="entry name" value="METAL-DEPENDENT CARBOXYPEPTIDASE"/>
    <property type="match status" value="1"/>
</dbReference>
<keyword evidence="1" id="KW-0479">Metal-binding</keyword>
<dbReference type="PRINTS" id="PR00998">
    <property type="entry name" value="CRBOXYPTASET"/>
</dbReference>
<dbReference type="GO" id="GO:0046872">
    <property type="term" value="F:metal ion binding"/>
    <property type="evidence" value="ECO:0007669"/>
    <property type="project" value="UniProtKB-KW"/>
</dbReference>
<evidence type="ECO:0000313" key="3">
    <source>
        <dbReference type="Proteomes" id="UP000001021"/>
    </source>
</evidence>
<keyword evidence="3" id="KW-1185">Reference proteome</keyword>
<dbReference type="Proteomes" id="UP000001021">
    <property type="component" value="Chromosome"/>
</dbReference>
<keyword evidence="1" id="KW-0645">Protease</keyword>
<dbReference type="GO" id="GO:0006508">
    <property type="term" value="P:proteolysis"/>
    <property type="evidence" value="ECO:0007669"/>
    <property type="project" value="UniProtKB-UniRule"/>
</dbReference>
<dbReference type="InterPro" id="IPR001333">
    <property type="entry name" value="Peptidase_M32_Taq"/>
</dbReference>
<dbReference type="GO" id="GO:0004181">
    <property type="term" value="F:metallocarboxypeptidase activity"/>
    <property type="evidence" value="ECO:0007669"/>
    <property type="project" value="UniProtKB-UniRule"/>
</dbReference>
<dbReference type="AlphaFoldDB" id="A0A0H3M069"/>
<dbReference type="Gene3D" id="1.10.1370.30">
    <property type="match status" value="1"/>
</dbReference>
<sequence>MIKSEFNTWYVIHMKYYKFLEEVFQKVGHVNSVINVLKTNKNGVDDRIEHICTLKEIRHEIITSEMVNEMIQCSLTNKAKLNEWELANLNHMEIICRNSNMVPLELTIELFKAQEKCKNCWLSLRQGDVSIHDVIGLLSEVIRLVGEIAGIKAESLKISKYDVILGAQDSKLNTKKIDGIFTEIGAFFRQFMTEVNTKQKQIKVYSPRDIDENKQINLGYDCLSYFGIVSDNISINHQGFESSRYLLGEDVSFLINYDKSDYKIGLKSLLKRVGYVLCTLNPPIKWSKQPLCWNIGSIIPGILSFLISEHLMMSKEFINFIAPKLKKQFSFRGKVGCYENIQSYFSQVQPSLFMHKADEVTLLAHIMLRYTLEKEMINDTLQVQDLPDAWIQGMKHYFNVTPTDDFEGFLQDDSWVNGMFGYIPCNIISIIIASQMFSVMQKDEPQILLEVEKGDFSLFLSWINRNICHYGGRYNSIDFLKKVTGQKLNVGFYKNYLVDKYLKV</sequence>
<proteinExistence type="inferred from homology"/>
<keyword evidence="1" id="KW-0121">Carboxypeptidase</keyword>
<name>A0A0H3M069_EHRRW</name>
<organism evidence="2 3">
    <name type="scientific">Ehrlichia ruminantium (strain Welgevonden)</name>
    <dbReference type="NCBI Taxonomy" id="254945"/>
    <lineage>
        <taxon>Bacteria</taxon>
        <taxon>Pseudomonadati</taxon>
        <taxon>Pseudomonadota</taxon>
        <taxon>Alphaproteobacteria</taxon>
        <taxon>Rickettsiales</taxon>
        <taxon>Anaplasmataceae</taxon>
        <taxon>Ehrlichia</taxon>
    </lineage>
</organism>